<keyword evidence="10" id="KW-0732">Signal</keyword>
<evidence type="ECO:0000256" key="8">
    <source>
        <dbReference type="PROSITE-ProRule" id="PRU01360"/>
    </source>
</evidence>
<dbReference type="InterPro" id="IPR039426">
    <property type="entry name" value="TonB-dep_rcpt-like"/>
</dbReference>
<dbReference type="InterPro" id="IPR012910">
    <property type="entry name" value="Plug_dom"/>
</dbReference>
<dbReference type="Gene3D" id="2.170.130.10">
    <property type="entry name" value="TonB-dependent receptor, plug domain"/>
    <property type="match status" value="1"/>
</dbReference>
<dbReference type="AlphaFoldDB" id="A0AAE4LNR4"/>
<keyword evidence="5 9" id="KW-0798">TonB box</keyword>
<gene>
    <name evidence="13" type="ORF">RVH17_13775</name>
</gene>
<dbReference type="Pfam" id="PF13715">
    <property type="entry name" value="CarbopepD_reg_2"/>
    <property type="match status" value="1"/>
</dbReference>
<dbReference type="Pfam" id="PF07715">
    <property type="entry name" value="Plug"/>
    <property type="match status" value="1"/>
</dbReference>
<dbReference type="InterPro" id="IPR037066">
    <property type="entry name" value="Plug_dom_sf"/>
</dbReference>
<evidence type="ECO:0000259" key="11">
    <source>
        <dbReference type="Pfam" id="PF00593"/>
    </source>
</evidence>
<evidence type="ECO:0000256" key="4">
    <source>
        <dbReference type="ARBA" id="ARBA00022692"/>
    </source>
</evidence>
<dbReference type="InterPro" id="IPR023996">
    <property type="entry name" value="TonB-dep_OMP_SusC/RagA"/>
</dbReference>
<feature type="chain" id="PRO_5042175218" evidence="10">
    <location>
        <begin position="28"/>
        <end position="1180"/>
    </location>
</feature>
<dbReference type="GO" id="GO:0009279">
    <property type="term" value="C:cell outer membrane"/>
    <property type="evidence" value="ECO:0007669"/>
    <property type="project" value="UniProtKB-SubCell"/>
</dbReference>
<reference evidence="13" key="1">
    <citation type="submission" date="2023-10" db="EMBL/GenBank/DDBJ databases">
        <title>Genome Sequence of the Bacteria from From Gut Wall in Crohn's Disease.</title>
        <authorList>
            <person name="Rodriguez-Palacios A."/>
        </authorList>
    </citation>
    <scope>NUCLEOTIDE SEQUENCE</scope>
    <source>
        <strain evidence="13">CavFT-hAR58</strain>
    </source>
</reference>
<evidence type="ECO:0000256" key="10">
    <source>
        <dbReference type="SAM" id="SignalP"/>
    </source>
</evidence>
<dbReference type="PROSITE" id="PS52016">
    <property type="entry name" value="TONB_DEPENDENT_REC_3"/>
    <property type="match status" value="1"/>
</dbReference>
<accession>A0AAE4LNR4</accession>
<dbReference type="Gene3D" id="2.40.170.20">
    <property type="entry name" value="TonB-dependent receptor, beta-barrel domain"/>
    <property type="match status" value="1"/>
</dbReference>
<keyword evidence="3 8" id="KW-1134">Transmembrane beta strand</keyword>
<comment type="subcellular location">
    <subcellularLocation>
        <location evidence="1 8">Cell outer membrane</location>
        <topology evidence="1 8">Multi-pass membrane protein</topology>
    </subcellularLocation>
</comment>
<evidence type="ECO:0000256" key="5">
    <source>
        <dbReference type="ARBA" id="ARBA00023077"/>
    </source>
</evidence>
<keyword evidence="4 8" id="KW-0812">Transmembrane</keyword>
<evidence type="ECO:0000313" key="14">
    <source>
        <dbReference type="Proteomes" id="UP001181347"/>
    </source>
</evidence>
<dbReference type="InterPro" id="IPR008969">
    <property type="entry name" value="CarboxyPept-like_regulatory"/>
</dbReference>
<dbReference type="Gene3D" id="2.60.40.1120">
    <property type="entry name" value="Carboxypeptidase-like, regulatory domain"/>
    <property type="match status" value="1"/>
</dbReference>
<feature type="domain" description="TonB-dependent receptor plug" evidence="12">
    <location>
        <begin position="216"/>
        <end position="320"/>
    </location>
</feature>
<dbReference type="NCBIfam" id="TIGR04057">
    <property type="entry name" value="SusC_RagA_signa"/>
    <property type="match status" value="1"/>
</dbReference>
<comment type="caution">
    <text evidence="13">The sequence shown here is derived from an EMBL/GenBank/DDBJ whole genome shotgun (WGS) entry which is preliminary data.</text>
</comment>
<dbReference type="Proteomes" id="UP001181347">
    <property type="component" value="Unassembled WGS sequence"/>
</dbReference>
<evidence type="ECO:0000256" key="6">
    <source>
        <dbReference type="ARBA" id="ARBA00023136"/>
    </source>
</evidence>
<name>A0AAE4LNR4_9BACT</name>
<proteinExistence type="inferred from homology"/>
<feature type="domain" description="TonB-dependent receptor-like beta-barrel" evidence="11">
    <location>
        <begin position="538"/>
        <end position="910"/>
    </location>
</feature>
<dbReference type="InterPro" id="IPR000531">
    <property type="entry name" value="Beta-barrel_TonB"/>
</dbReference>
<feature type="signal peptide" evidence="10">
    <location>
        <begin position="1"/>
        <end position="27"/>
    </location>
</feature>
<evidence type="ECO:0000259" key="12">
    <source>
        <dbReference type="Pfam" id="PF07715"/>
    </source>
</evidence>
<evidence type="ECO:0000256" key="9">
    <source>
        <dbReference type="RuleBase" id="RU003357"/>
    </source>
</evidence>
<keyword evidence="7 8" id="KW-0998">Cell outer membrane</keyword>
<dbReference type="NCBIfam" id="TIGR04056">
    <property type="entry name" value="OMP_RagA_SusC"/>
    <property type="match status" value="1"/>
</dbReference>
<keyword evidence="13" id="KW-0675">Receptor</keyword>
<dbReference type="EMBL" id="JAWDES010000005">
    <property type="protein sequence ID" value="MDU0261160.1"/>
    <property type="molecule type" value="Genomic_DNA"/>
</dbReference>
<organism evidence="13 14">
    <name type="scientific">Alistipes finegoldii</name>
    <dbReference type="NCBI Taxonomy" id="214856"/>
    <lineage>
        <taxon>Bacteria</taxon>
        <taxon>Pseudomonadati</taxon>
        <taxon>Bacteroidota</taxon>
        <taxon>Bacteroidia</taxon>
        <taxon>Bacteroidales</taxon>
        <taxon>Rikenellaceae</taxon>
        <taxon>Alistipes</taxon>
    </lineage>
</organism>
<evidence type="ECO:0000256" key="3">
    <source>
        <dbReference type="ARBA" id="ARBA00022452"/>
    </source>
</evidence>
<sequence length="1180" mass="129269">MKKNLSVFRTGCCMLMLLLCNVFTLSAAEELYAQHYNVTLSLRNATVKEAVDAVTRQTGIAFSYESSVGVMPLGNVEIRVDGGAVDAVLGPLFADKGIAWQVVDGVVILTRQNSPPQSDSGRRLTVRGRITAGAGESIVGATVMVKGTQTGVSSDVEGNYEIVVPGPGSVLVFNYLGYQPQEIAVGNRTQIDVRLAEDNNVLDDVVVIGYGTQSRRTLTSAVSKVSGADLEGVPVNSIGDALKGKVPGVRVSTANNQPGSDPVFLIRGGSSINQSNAPIIIVDGVRREMTGLNTNDIESIEILKDAASAGIYGASASNGVILVTTKKGNRAKGPQITFEAQAAWTSPATKFDLMDARDYVVTMRRALNDCPGYTYGQQVLTGANSAGIGNGDSSIWTTRYLQEGESVPRGWSSVVDPVDPSKIIVFQDNDQQSQWFDDSYWMQYYLGVNGGSDKVTYAASASYMKDGGIGINTDFSRFTFHGNTSFKITKSLTAGTTFDYSETSGNEIPSSGIGNYWTILGRGMFMPATHRDYLEDGQPGQGTNSTTISAAWFDRYYTNNYVTRRSTANFNLKWDIVDGLSAFAQIANHNSYKNSYQYLAGNAISQTRQTYEGWSQTNRLSFQAHVDYNKSFGDHNLSAMAGYDFLKRKINGMSMTVQGAESDKTPTLGAGTTPTAWTDTQTPWCQISYFGRLNYNYKEKYMLGFTMRADGSSLFAKDNRWGYFPAVSAGWVVSEEKFWNVEKFNQLKLRLSYGLTGNNNVDYYDTLGAYSVTGIYAGSGATLASTLPNLGLTWEKTKQFDIGLDMAFFNNRLRVAADYYSKKSEDLLFDVSLPDTSGYGSAMQNVGSIRFYGLEFEISSVNVSTKNFSWTTDFTYSFNANKVLSLPDEYYYKDIDGKDAWRIGGYTMSESGYRFGGTAVGEPLGRIYGYKTSHIIESEAQADAALYDSNSHGYRRSDGLSIAGRKDVGDYEWKNRAGSALTADGREQINGEDMFLLGNVVPHSTGGMNNTFKFKNLTLSVYLDYALGHSIYNYQYTRCFQTSMGNCNWNLVYDALNTWQKPGDDTKFARLTPNDADGGNRNYSRISNINVQKADYLCLRDVTLSYDLPLRWIRKVGLGRLTVSVSGNTLCYWTGVKGISPESASVGSSTGMYSVTSSSATSFNNYPPTRKVLFGLKATF</sequence>
<evidence type="ECO:0000313" key="13">
    <source>
        <dbReference type="EMBL" id="MDU0261160.1"/>
    </source>
</evidence>
<dbReference type="Pfam" id="PF00593">
    <property type="entry name" value="TonB_dep_Rec_b-barrel"/>
    <property type="match status" value="1"/>
</dbReference>
<evidence type="ECO:0000256" key="2">
    <source>
        <dbReference type="ARBA" id="ARBA00022448"/>
    </source>
</evidence>
<dbReference type="InterPro" id="IPR023997">
    <property type="entry name" value="TonB-dep_OMP_SusC/RagA_CS"/>
</dbReference>
<dbReference type="SUPFAM" id="SSF49464">
    <property type="entry name" value="Carboxypeptidase regulatory domain-like"/>
    <property type="match status" value="1"/>
</dbReference>
<dbReference type="RefSeq" id="WP_042493359.1">
    <property type="nucleotide sequence ID" value="NZ_BAAFKU010000006.1"/>
</dbReference>
<comment type="similarity">
    <text evidence="8 9">Belongs to the TonB-dependent receptor family.</text>
</comment>
<evidence type="ECO:0000256" key="1">
    <source>
        <dbReference type="ARBA" id="ARBA00004571"/>
    </source>
</evidence>
<dbReference type="InterPro" id="IPR036942">
    <property type="entry name" value="Beta-barrel_TonB_sf"/>
</dbReference>
<protein>
    <submittedName>
        <fullName evidence="13">TonB-dependent receptor</fullName>
    </submittedName>
</protein>
<evidence type="ECO:0000256" key="7">
    <source>
        <dbReference type="ARBA" id="ARBA00023237"/>
    </source>
</evidence>
<dbReference type="SUPFAM" id="SSF56935">
    <property type="entry name" value="Porins"/>
    <property type="match status" value="1"/>
</dbReference>
<keyword evidence="6 8" id="KW-0472">Membrane</keyword>
<keyword evidence="2 8" id="KW-0813">Transport</keyword>